<comment type="caution">
    <text evidence="1">The sequence shown here is derived from an EMBL/GenBank/DDBJ whole genome shotgun (WGS) entry which is preliminary data.</text>
</comment>
<dbReference type="AlphaFoldDB" id="A0ABD3WJ09"/>
<name>A0ABD3WJ09_SINWO</name>
<reference evidence="1 2" key="1">
    <citation type="submission" date="2024-11" db="EMBL/GenBank/DDBJ databases">
        <title>Chromosome-level genome assembly of the freshwater bivalve Anodonta woodiana.</title>
        <authorList>
            <person name="Chen X."/>
        </authorList>
    </citation>
    <scope>NUCLEOTIDE SEQUENCE [LARGE SCALE GENOMIC DNA]</scope>
    <source>
        <strain evidence="1">MN2024</strain>
        <tissue evidence="1">Gills</tissue>
    </source>
</reference>
<gene>
    <name evidence="1" type="ORF">ACJMK2_036445</name>
</gene>
<dbReference type="Proteomes" id="UP001634394">
    <property type="component" value="Unassembled WGS sequence"/>
</dbReference>
<sequence>MALAIVVTGRSITTAPRDYEMPKICFWSQDTSTKIHALNSFDVFELRLQKRNTEINLGQDRIKLKNNRTDLTFESVGRPELWRSGPGASYKRTATPNGIFSRHFLQSKGLLRESVKDKPANSDSMNSQLKLKQREESNVHKLIKHEYSSEQIANVIAAQKVSVINLPGIIKSQLNAKVHATEGSWGGDAKTTMSIRRPRKKNEEMLRTFKTRADAKKIYREMLVRTPRSKFSNNPGPVSELERSYTDLPVFWEEIRRLKRNIEKDSTIDGKQYSKSTFCYNLQRQISSGNLNRAHLPVPFRKPTNTNLKHYRFRYMGSHKELKKKY</sequence>
<keyword evidence="2" id="KW-1185">Reference proteome</keyword>
<evidence type="ECO:0000313" key="1">
    <source>
        <dbReference type="EMBL" id="KAL3873311.1"/>
    </source>
</evidence>
<accession>A0ABD3WJ09</accession>
<evidence type="ECO:0000313" key="2">
    <source>
        <dbReference type="Proteomes" id="UP001634394"/>
    </source>
</evidence>
<dbReference type="EMBL" id="JBJQND010000006">
    <property type="protein sequence ID" value="KAL3873311.1"/>
    <property type="molecule type" value="Genomic_DNA"/>
</dbReference>
<organism evidence="1 2">
    <name type="scientific">Sinanodonta woodiana</name>
    <name type="common">Chinese pond mussel</name>
    <name type="synonym">Anodonta woodiana</name>
    <dbReference type="NCBI Taxonomy" id="1069815"/>
    <lineage>
        <taxon>Eukaryota</taxon>
        <taxon>Metazoa</taxon>
        <taxon>Spiralia</taxon>
        <taxon>Lophotrochozoa</taxon>
        <taxon>Mollusca</taxon>
        <taxon>Bivalvia</taxon>
        <taxon>Autobranchia</taxon>
        <taxon>Heteroconchia</taxon>
        <taxon>Palaeoheterodonta</taxon>
        <taxon>Unionida</taxon>
        <taxon>Unionoidea</taxon>
        <taxon>Unionidae</taxon>
        <taxon>Unioninae</taxon>
        <taxon>Sinanodonta</taxon>
    </lineage>
</organism>
<protein>
    <submittedName>
        <fullName evidence="1">Uncharacterized protein</fullName>
    </submittedName>
</protein>
<proteinExistence type="predicted"/>